<name>A0ABY1L2C4_9FLAO</name>
<dbReference type="Gene3D" id="3.40.1390.10">
    <property type="entry name" value="MurE/MurF, N-terminal domain"/>
    <property type="match status" value="1"/>
</dbReference>
<evidence type="ECO:0000313" key="2">
    <source>
        <dbReference type="EMBL" id="SIT16578.1"/>
    </source>
</evidence>
<sequence length="85" mass="9426">MITIPLFEASVAVGGRFNPQISPMDYIYHITQRSQEAKEGTLFIALCGNRLDGYDFVHEAEQNSAIAVVVEKEISNVKIAQILQS</sequence>
<dbReference type="EMBL" id="FTOB01000019">
    <property type="protein sequence ID" value="SIT16578.1"/>
    <property type="molecule type" value="Genomic_DNA"/>
</dbReference>
<dbReference type="SUPFAM" id="SSF63418">
    <property type="entry name" value="MurE/MurF N-terminal domain"/>
    <property type="match status" value="1"/>
</dbReference>
<dbReference type="Proteomes" id="UP000185728">
    <property type="component" value="Unassembled WGS sequence"/>
</dbReference>
<reference evidence="2 3" key="1">
    <citation type="submission" date="2017-01" db="EMBL/GenBank/DDBJ databases">
        <authorList>
            <person name="Varghese N."/>
            <person name="Submissions S."/>
        </authorList>
    </citation>
    <scope>NUCLEOTIDE SEQUENCE [LARGE SCALE GENOMIC DNA]</scope>
    <source>
        <strain evidence="2 3">DSM 2061</strain>
    </source>
</reference>
<evidence type="ECO:0000313" key="3">
    <source>
        <dbReference type="Proteomes" id="UP000185728"/>
    </source>
</evidence>
<keyword evidence="3" id="KW-1185">Reference proteome</keyword>
<dbReference type="Pfam" id="PF01225">
    <property type="entry name" value="Mur_ligase"/>
    <property type="match status" value="1"/>
</dbReference>
<protein>
    <submittedName>
        <fullName evidence="2">UDP-N-acetylmuramoyl-tripeptide--D-alanyl-D-alanine ligase</fullName>
    </submittedName>
</protein>
<comment type="caution">
    <text evidence="2">The sequence shown here is derived from an EMBL/GenBank/DDBJ whole genome shotgun (WGS) entry which is preliminary data.</text>
</comment>
<feature type="domain" description="Mur ligase N-terminal catalytic" evidence="1">
    <location>
        <begin position="27"/>
        <end position="74"/>
    </location>
</feature>
<organism evidence="2 3">
    <name type="scientific">Zobellia uliginosa</name>
    <dbReference type="NCBI Taxonomy" id="143224"/>
    <lineage>
        <taxon>Bacteria</taxon>
        <taxon>Pseudomonadati</taxon>
        <taxon>Bacteroidota</taxon>
        <taxon>Flavobacteriia</taxon>
        <taxon>Flavobacteriales</taxon>
        <taxon>Flavobacteriaceae</taxon>
        <taxon>Zobellia</taxon>
    </lineage>
</organism>
<dbReference type="RefSeq" id="WP_076457295.1">
    <property type="nucleotide sequence ID" value="NZ_FTOB01000019.1"/>
</dbReference>
<accession>A0ABY1L2C4</accession>
<gene>
    <name evidence="2" type="ORF">SAMN05421766_1194</name>
</gene>
<dbReference type="GO" id="GO:0016874">
    <property type="term" value="F:ligase activity"/>
    <property type="evidence" value="ECO:0007669"/>
    <property type="project" value="UniProtKB-KW"/>
</dbReference>
<keyword evidence="2" id="KW-0436">Ligase</keyword>
<dbReference type="InterPro" id="IPR035911">
    <property type="entry name" value="MurE/MurF_N"/>
</dbReference>
<proteinExistence type="predicted"/>
<evidence type="ECO:0000259" key="1">
    <source>
        <dbReference type="Pfam" id="PF01225"/>
    </source>
</evidence>
<dbReference type="InterPro" id="IPR000713">
    <property type="entry name" value="Mur_ligase_N"/>
</dbReference>